<evidence type="ECO:0000256" key="1">
    <source>
        <dbReference type="ARBA" id="ARBA00004202"/>
    </source>
</evidence>
<dbReference type="Proteomes" id="UP000008841">
    <property type="component" value="Chromosome"/>
</dbReference>
<keyword evidence="2" id="KW-0813">Transport</keyword>
<accession>B3ECA2</accession>
<evidence type="ECO:0000256" key="9">
    <source>
        <dbReference type="ARBA" id="ARBA00023136"/>
    </source>
</evidence>
<evidence type="ECO:0000259" key="10">
    <source>
        <dbReference type="PROSITE" id="PS50893"/>
    </source>
</evidence>
<evidence type="ECO:0000256" key="5">
    <source>
        <dbReference type="ARBA" id="ARBA00022737"/>
    </source>
</evidence>
<gene>
    <name evidence="11" type="ordered locus">Clim_1108</name>
</gene>
<feature type="domain" description="ABC transporter" evidence="10">
    <location>
        <begin position="5"/>
        <end position="241"/>
    </location>
</feature>
<dbReference type="PROSITE" id="PS50893">
    <property type="entry name" value="ABC_TRANSPORTER_2"/>
    <property type="match status" value="1"/>
</dbReference>
<keyword evidence="9" id="KW-0472">Membrane</keyword>
<keyword evidence="5" id="KW-0677">Repeat</keyword>
<keyword evidence="7" id="KW-0067">ATP-binding</keyword>
<dbReference type="GO" id="GO:0016887">
    <property type="term" value="F:ATP hydrolysis activity"/>
    <property type="evidence" value="ECO:0007669"/>
    <property type="project" value="InterPro"/>
</dbReference>
<dbReference type="InterPro" id="IPR003593">
    <property type="entry name" value="AAA+_ATPase"/>
</dbReference>
<dbReference type="FunFam" id="3.40.50.300:FF:000127">
    <property type="entry name" value="Ribose import ATP-binding protein RbsA"/>
    <property type="match status" value="1"/>
</dbReference>
<dbReference type="GO" id="GO:0005886">
    <property type="term" value="C:plasma membrane"/>
    <property type="evidence" value="ECO:0007669"/>
    <property type="project" value="UniProtKB-SubCell"/>
</dbReference>
<evidence type="ECO:0000256" key="4">
    <source>
        <dbReference type="ARBA" id="ARBA00022597"/>
    </source>
</evidence>
<dbReference type="HOGENOM" id="CLU_000604_92_0_10"/>
<protein>
    <submittedName>
        <fullName evidence="11">ABC transporter related</fullName>
    </submittedName>
</protein>
<evidence type="ECO:0000256" key="7">
    <source>
        <dbReference type="ARBA" id="ARBA00022840"/>
    </source>
</evidence>
<proteinExistence type="predicted"/>
<organism evidence="11 12">
    <name type="scientific">Chlorobium limicola (strain DSM 245 / NBRC 103803 / 6330)</name>
    <dbReference type="NCBI Taxonomy" id="290315"/>
    <lineage>
        <taxon>Bacteria</taxon>
        <taxon>Pseudomonadati</taxon>
        <taxon>Chlorobiota</taxon>
        <taxon>Chlorobiia</taxon>
        <taxon>Chlorobiales</taxon>
        <taxon>Chlorobiaceae</taxon>
        <taxon>Chlorobium/Pelodictyon group</taxon>
        <taxon>Chlorobium</taxon>
    </lineage>
</organism>
<dbReference type="CDD" id="cd03216">
    <property type="entry name" value="ABC_Carb_Monos_I"/>
    <property type="match status" value="1"/>
</dbReference>
<dbReference type="GO" id="GO:0005524">
    <property type="term" value="F:ATP binding"/>
    <property type="evidence" value="ECO:0007669"/>
    <property type="project" value="UniProtKB-KW"/>
</dbReference>
<dbReference type="STRING" id="290315.Clim_1108"/>
<dbReference type="OrthoDB" id="9801987at2"/>
<comment type="subcellular location">
    <subcellularLocation>
        <location evidence="1">Cell membrane</location>
        <topology evidence="1">Peripheral membrane protein</topology>
    </subcellularLocation>
</comment>
<keyword evidence="6" id="KW-0547">Nucleotide-binding</keyword>
<name>B3ECA2_CHLL2</name>
<dbReference type="InterPro" id="IPR027417">
    <property type="entry name" value="P-loop_NTPase"/>
</dbReference>
<evidence type="ECO:0000256" key="8">
    <source>
        <dbReference type="ARBA" id="ARBA00022967"/>
    </source>
</evidence>
<dbReference type="PANTHER" id="PTHR43790:SF4">
    <property type="entry name" value="GUANOSINE IMPORT ATP-BINDING PROTEIN NUPO"/>
    <property type="match status" value="1"/>
</dbReference>
<reference evidence="11 12" key="1">
    <citation type="submission" date="2008-05" db="EMBL/GenBank/DDBJ databases">
        <title>Complete sequence of Chlorobium limicola DSM 245.</title>
        <authorList>
            <consortium name="US DOE Joint Genome Institute"/>
            <person name="Lucas S."/>
            <person name="Copeland A."/>
            <person name="Lapidus A."/>
            <person name="Glavina del Rio T."/>
            <person name="Dalin E."/>
            <person name="Tice H."/>
            <person name="Bruce D."/>
            <person name="Goodwin L."/>
            <person name="Pitluck S."/>
            <person name="Schmutz J."/>
            <person name="Larimer F."/>
            <person name="Land M."/>
            <person name="Hauser L."/>
            <person name="Kyrpides N."/>
            <person name="Ovchinnikova G."/>
            <person name="Zhao F."/>
            <person name="Li T."/>
            <person name="Liu Z."/>
            <person name="Overmann J."/>
            <person name="Bryant D.A."/>
            <person name="Richardson P."/>
        </authorList>
    </citation>
    <scope>NUCLEOTIDE SEQUENCE [LARGE SCALE GENOMIC DNA]</scope>
    <source>
        <strain evidence="12">DSM 245 / NBRC 103803 / 6330</strain>
    </source>
</reference>
<dbReference type="SUPFAM" id="SSF52540">
    <property type="entry name" value="P-loop containing nucleoside triphosphate hydrolases"/>
    <property type="match status" value="2"/>
</dbReference>
<evidence type="ECO:0000256" key="2">
    <source>
        <dbReference type="ARBA" id="ARBA00022448"/>
    </source>
</evidence>
<sequence>MEPAVRLTGITKKFGSAEANRNVSLSIMQGTIHAIVGENGAGKSTLAKIIYGMYRPDGGTMEVHGKTVVFASSRDAIAAGIGMVHQHFMLVPTLTVAENIILGLEKKRLFSPLALKNRGDIIRKLSRQYDFTVDPDALVATLSVGEEQRVEIIKLLYRNAGILILDEPTAVLTPQETDTLFTVLRSLCRAGKTILIITHKLDEVLAVADTVSVMKQGKVTGTLPCRATTKEELARMMVGRSVLLRVENPVPSPGKTILSVKNLSFRTDDGRYKLQELNFSIRAGEIFGIAGVEGNGQSELLSLLWGVNLKSGTVSGKIMLEETDITGKNPAEIAALGVSLVPEDRLKHAVITAYSVAENMLFGRHRETLFHNRSGFNRKSVNEHAKKLSETYDVRCRDLYSQARRATREEVTAANMMGSTISYCPVISNRIRITVRGARMMPAVRAPMPTSA</sequence>
<dbReference type="EMBL" id="CP001097">
    <property type="protein sequence ID" value="ACD90177.1"/>
    <property type="molecule type" value="Genomic_DNA"/>
</dbReference>
<evidence type="ECO:0000313" key="12">
    <source>
        <dbReference type="Proteomes" id="UP000008841"/>
    </source>
</evidence>
<dbReference type="eggNOG" id="COG3845">
    <property type="taxonomic scope" value="Bacteria"/>
</dbReference>
<dbReference type="PANTHER" id="PTHR43790">
    <property type="entry name" value="CARBOHYDRATE TRANSPORT ATP-BINDING PROTEIN MG119-RELATED"/>
    <property type="match status" value="1"/>
</dbReference>
<dbReference type="Gene3D" id="3.40.50.300">
    <property type="entry name" value="P-loop containing nucleotide triphosphate hydrolases"/>
    <property type="match status" value="2"/>
</dbReference>
<dbReference type="KEGG" id="cli:Clim_1108"/>
<dbReference type="SMART" id="SM00382">
    <property type="entry name" value="AAA"/>
    <property type="match status" value="1"/>
</dbReference>
<dbReference type="InterPro" id="IPR003439">
    <property type="entry name" value="ABC_transporter-like_ATP-bd"/>
</dbReference>
<keyword evidence="8" id="KW-1278">Translocase</keyword>
<dbReference type="InterPro" id="IPR050107">
    <property type="entry name" value="ABC_carbohydrate_import_ATPase"/>
</dbReference>
<evidence type="ECO:0000256" key="3">
    <source>
        <dbReference type="ARBA" id="ARBA00022475"/>
    </source>
</evidence>
<keyword evidence="4" id="KW-0762">Sugar transport</keyword>
<evidence type="ECO:0000313" key="11">
    <source>
        <dbReference type="EMBL" id="ACD90177.1"/>
    </source>
</evidence>
<dbReference type="AlphaFoldDB" id="B3ECA2"/>
<keyword evidence="3" id="KW-1003">Cell membrane</keyword>
<evidence type="ECO:0000256" key="6">
    <source>
        <dbReference type="ARBA" id="ARBA00022741"/>
    </source>
</evidence>
<dbReference type="Pfam" id="PF00005">
    <property type="entry name" value="ABC_tran"/>
    <property type="match status" value="2"/>
</dbReference>